<dbReference type="Pfam" id="PF04149">
    <property type="entry name" value="DUF397"/>
    <property type="match status" value="1"/>
</dbReference>
<dbReference type="Proteomes" id="UP001165079">
    <property type="component" value="Unassembled WGS sequence"/>
</dbReference>
<reference evidence="3" key="1">
    <citation type="submission" date="2023-03" db="EMBL/GenBank/DDBJ databases">
        <title>Actinorhabdospora filicis NBRC 111898.</title>
        <authorList>
            <person name="Ichikawa N."/>
            <person name="Sato H."/>
            <person name="Tonouchi N."/>
        </authorList>
    </citation>
    <scope>NUCLEOTIDE SEQUENCE</scope>
    <source>
        <strain evidence="3">NBRC 111898</strain>
    </source>
</reference>
<sequence>MGTSPWKKSSRSGGQNQCVEARTTEGRFQVRDSKLGPDSPVLTLEAADWAGFLAIAKR</sequence>
<evidence type="ECO:0000259" key="2">
    <source>
        <dbReference type="Pfam" id="PF04149"/>
    </source>
</evidence>
<evidence type="ECO:0000313" key="4">
    <source>
        <dbReference type="Proteomes" id="UP001165079"/>
    </source>
</evidence>
<comment type="caution">
    <text evidence="3">The sequence shown here is derived from an EMBL/GenBank/DDBJ whole genome shotgun (WGS) entry which is preliminary data.</text>
</comment>
<dbReference type="EMBL" id="BSTX01000002">
    <property type="protein sequence ID" value="GLZ78051.1"/>
    <property type="molecule type" value="Genomic_DNA"/>
</dbReference>
<evidence type="ECO:0000256" key="1">
    <source>
        <dbReference type="SAM" id="MobiDB-lite"/>
    </source>
</evidence>
<keyword evidence="4" id="KW-1185">Reference proteome</keyword>
<organism evidence="3 4">
    <name type="scientific">Actinorhabdospora filicis</name>
    <dbReference type="NCBI Taxonomy" id="1785913"/>
    <lineage>
        <taxon>Bacteria</taxon>
        <taxon>Bacillati</taxon>
        <taxon>Actinomycetota</taxon>
        <taxon>Actinomycetes</taxon>
        <taxon>Micromonosporales</taxon>
        <taxon>Micromonosporaceae</taxon>
        <taxon>Actinorhabdospora</taxon>
    </lineage>
</organism>
<name>A0A9W6W9Y9_9ACTN</name>
<protein>
    <recommendedName>
        <fullName evidence="2">DUF397 domain-containing protein</fullName>
    </recommendedName>
</protein>
<dbReference type="InterPro" id="IPR007278">
    <property type="entry name" value="DUF397"/>
</dbReference>
<feature type="compositionally biased region" description="Polar residues" evidence="1">
    <location>
        <begin position="1"/>
        <end position="18"/>
    </location>
</feature>
<feature type="region of interest" description="Disordered" evidence="1">
    <location>
        <begin position="1"/>
        <end position="32"/>
    </location>
</feature>
<feature type="compositionally biased region" description="Basic and acidic residues" evidence="1">
    <location>
        <begin position="22"/>
        <end position="32"/>
    </location>
</feature>
<accession>A0A9W6W9Y9</accession>
<dbReference type="AlphaFoldDB" id="A0A9W6W9Y9"/>
<evidence type="ECO:0000313" key="3">
    <source>
        <dbReference type="EMBL" id="GLZ78051.1"/>
    </source>
</evidence>
<dbReference type="RefSeq" id="WP_285663227.1">
    <property type="nucleotide sequence ID" value="NZ_BSTX01000002.1"/>
</dbReference>
<feature type="domain" description="DUF397" evidence="2">
    <location>
        <begin position="6"/>
        <end position="57"/>
    </location>
</feature>
<proteinExistence type="predicted"/>
<gene>
    <name evidence="3" type="ORF">Afil01_28580</name>
</gene>